<organism evidence="5 6">
    <name type="scientific">Ridgeia piscesae</name>
    <name type="common">Tubeworm</name>
    <dbReference type="NCBI Taxonomy" id="27915"/>
    <lineage>
        <taxon>Eukaryota</taxon>
        <taxon>Metazoa</taxon>
        <taxon>Spiralia</taxon>
        <taxon>Lophotrochozoa</taxon>
        <taxon>Annelida</taxon>
        <taxon>Polychaeta</taxon>
        <taxon>Sedentaria</taxon>
        <taxon>Canalipalpata</taxon>
        <taxon>Sabellida</taxon>
        <taxon>Siboglinidae</taxon>
        <taxon>Ridgeia</taxon>
    </lineage>
</organism>
<keyword evidence="2" id="KW-0328">Glycosyltransferase</keyword>
<comment type="caution">
    <text evidence="5">The sequence shown here is derived from an EMBL/GenBank/DDBJ whole genome shotgun (WGS) entry which is preliminary data.</text>
</comment>
<evidence type="ECO:0000256" key="2">
    <source>
        <dbReference type="ARBA" id="ARBA00022676"/>
    </source>
</evidence>
<dbReference type="InterPro" id="IPR002213">
    <property type="entry name" value="UDP_glucos_trans"/>
</dbReference>
<gene>
    <name evidence="5" type="ORF">NP493_2g10017</name>
</gene>
<dbReference type="SUPFAM" id="SSF53756">
    <property type="entry name" value="UDP-Glycosyltransferase/glycogen phosphorylase"/>
    <property type="match status" value="1"/>
</dbReference>
<feature type="transmembrane region" description="Helical" evidence="4">
    <location>
        <begin position="510"/>
        <end position="533"/>
    </location>
</feature>
<dbReference type="GO" id="GO:0008194">
    <property type="term" value="F:UDP-glycosyltransferase activity"/>
    <property type="evidence" value="ECO:0007669"/>
    <property type="project" value="InterPro"/>
</dbReference>
<dbReference type="Pfam" id="PF00201">
    <property type="entry name" value="UDPGT"/>
    <property type="match status" value="1"/>
</dbReference>
<protein>
    <submittedName>
        <fullName evidence="5">Uncharacterized protein</fullName>
    </submittedName>
</protein>
<dbReference type="EMBL" id="JAODUO010000002">
    <property type="protein sequence ID" value="KAK2194127.1"/>
    <property type="molecule type" value="Genomic_DNA"/>
</dbReference>
<accession>A0AAD9ULX8</accession>
<comment type="similarity">
    <text evidence="1">Belongs to the UDP-glycosyltransferase family.</text>
</comment>
<evidence type="ECO:0000256" key="1">
    <source>
        <dbReference type="ARBA" id="ARBA00009995"/>
    </source>
</evidence>
<dbReference type="PANTHER" id="PTHR48043">
    <property type="entry name" value="EG:EG0003.4 PROTEIN-RELATED"/>
    <property type="match status" value="1"/>
</dbReference>
<keyword evidence="4" id="KW-0472">Membrane</keyword>
<dbReference type="InterPro" id="IPR050271">
    <property type="entry name" value="UDP-glycosyltransferase"/>
</dbReference>
<proteinExistence type="inferred from homology"/>
<keyword evidence="4" id="KW-1133">Transmembrane helix</keyword>
<dbReference type="AlphaFoldDB" id="A0AAD9ULX8"/>
<evidence type="ECO:0000256" key="4">
    <source>
        <dbReference type="SAM" id="Phobius"/>
    </source>
</evidence>
<dbReference type="CDD" id="cd03784">
    <property type="entry name" value="GT1_Gtf-like"/>
    <property type="match status" value="1"/>
</dbReference>
<keyword evidence="3" id="KW-0808">Transferase</keyword>
<dbReference type="Gene3D" id="3.40.50.2000">
    <property type="entry name" value="Glycogen Phosphorylase B"/>
    <property type="match status" value="2"/>
</dbReference>
<evidence type="ECO:0000313" key="5">
    <source>
        <dbReference type="EMBL" id="KAK2194127.1"/>
    </source>
</evidence>
<keyword evidence="6" id="KW-1185">Reference proteome</keyword>
<dbReference type="Proteomes" id="UP001209878">
    <property type="component" value="Unassembled WGS sequence"/>
</dbReference>
<reference evidence="5" key="1">
    <citation type="journal article" date="2023" name="Mol. Biol. Evol.">
        <title>Third-Generation Sequencing Reveals the Adaptive Role of the Epigenome in Three Deep-Sea Polychaetes.</title>
        <authorList>
            <person name="Perez M."/>
            <person name="Aroh O."/>
            <person name="Sun Y."/>
            <person name="Lan Y."/>
            <person name="Juniper S.K."/>
            <person name="Young C.R."/>
            <person name="Angers B."/>
            <person name="Qian P.Y."/>
        </authorList>
    </citation>
    <scope>NUCLEOTIDE SEQUENCE</scope>
    <source>
        <strain evidence="5">R07B-5</strain>
    </source>
</reference>
<evidence type="ECO:0000256" key="3">
    <source>
        <dbReference type="ARBA" id="ARBA00022679"/>
    </source>
</evidence>
<name>A0AAD9ULX8_RIDPI</name>
<keyword evidence="4" id="KW-0812">Transmembrane</keyword>
<dbReference type="PANTHER" id="PTHR48043:SF145">
    <property type="entry name" value="FI06409P-RELATED"/>
    <property type="match status" value="1"/>
</dbReference>
<evidence type="ECO:0000313" key="6">
    <source>
        <dbReference type="Proteomes" id="UP001209878"/>
    </source>
</evidence>
<sequence length="552" mass="62239">MEFRKVMSRTTRSGSTAVKRIAATVLLAAALVTMTAADQVSTQTVSQSRGKILIHSVTLGKNSHLVSDVRLAKILRTDGYRVHLLVGTDGGHWDELDKTFDVVHRFPSAGKSGTPEIDYLKMALEWSSMTAYEMTMSLADELLRQCDTLLRHPNTLADIQREKYDLVISDFFDNCGRIVSEYLDIPTIAYSASGMMFDIAFFPDMPSFIPTYMSPYDPGEMTFGERLQNVFEYVVSKVVWRHGWFRRFQLLREKYHMNASLDIENSYLRALIFVRSDFVLDYPRPLMPNVVTIEGIFNDDPKPLPRNIATFVDGAGSDGIIVVCFGTMLGHLDERRTELFARVLARFPQRVVWRLTGARPASLGTNTLIVDWLPQNDLLRHASTRLFVSHCGLSSIMEAALNAVPVVAMSICTDGFQNARKLRRVGMAFMLDFKTLTEDSLENAIWEVLNDPRYKRNASRVAALLNDTLVPPCEKFLYYVGYAIRHDGATHLQAGVLQNLNQWQLFNYDVTAIVLSVLVVALFTAGGVLWLCIKVTRRCCSALKSAYKEHAQ</sequence>
<dbReference type="FunFam" id="3.40.50.2000:FF:000021">
    <property type="entry name" value="UDP-glucuronosyltransferase"/>
    <property type="match status" value="1"/>
</dbReference>